<gene>
    <name evidence="1" type="ORF">ACOLOM_LOCUS12457</name>
</gene>
<dbReference type="EMBL" id="CAJVPT010050604">
    <property type="protein sequence ID" value="CAG8746248.1"/>
    <property type="molecule type" value="Genomic_DNA"/>
</dbReference>
<keyword evidence="2" id="KW-1185">Reference proteome</keyword>
<reference evidence="1" key="1">
    <citation type="submission" date="2021-06" db="EMBL/GenBank/DDBJ databases">
        <authorList>
            <person name="Kallberg Y."/>
            <person name="Tangrot J."/>
            <person name="Rosling A."/>
        </authorList>
    </citation>
    <scope>NUCLEOTIDE SEQUENCE</scope>
    <source>
        <strain evidence="1">CL356</strain>
    </source>
</reference>
<name>A0ACA9QDE2_9GLOM</name>
<sequence>RVATGTSKKQLTSQRYVLSFAFFNVVLTTQLDTKTLCIEI</sequence>
<organism evidence="1 2">
    <name type="scientific">Acaulospora colombiana</name>
    <dbReference type="NCBI Taxonomy" id="27376"/>
    <lineage>
        <taxon>Eukaryota</taxon>
        <taxon>Fungi</taxon>
        <taxon>Fungi incertae sedis</taxon>
        <taxon>Mucoromycota</taxon>
        <taxon>Glomeromycotina</taxon>
        <taxon>Glomeromycetes</taxon>
        <taxon>Diversisporales</taxon>
        <taxon>Acaulosporaceae</taxon>
        <taxon>Acaulospora</taxon>
    </lineage>
</organism>
<accession>A0ACA9QDE2</accession>
<feature type="non-terminal residue" evidence="1">
    <location>
        <position position="1"/>
    </location>
</feature>
<proteinExistence type="predicted"/>
<protein>
    <submittedName>
        <fullName evidence="1">5675_t:CDS:1</fullName>
    </submittedName>
</protein>
<dbReference type="Proteomes" id="UP000789525">
    <property type="component" value="Unassembled WGS sequence"/>
</dbReference>
<evidence type="ECO:0000313" key="1">
    <source>
        <dbReference type="EMBL" id="CAG8746248.1"/>
    </source>
</evidence>
<evidence type="ECO:0000313" key="2">
    <source>
        <dbReference type="Proteomes" id="UP000789525"/>
    </source>
</evidence>
<comment type="caution">
    <text evidence="1">The sequence shown here is derived from an EMBL/GenBank/DDBJ whole genome shotgun (WGS) entry which is preliminary data.</text>
</comment>